<dbReference type="STRING" id="1479485.DA73_0226715"/>
<sequence>MSSPFPGVDPYLEHPDLWFEVHSRLIMAIAIALAPSLRPKYHVAVEKRTYLSEVDLLVGIPDVTVFSQKSTFGRSFPNDFSSNTTVSTQEPVKVSVPLVETVEEKYLEIREMGKNYAVTVVELLSPKNKRAGEGRDAYERKRRQVLASITNLVEIDLLRGGKSMPIMESLPNSDYRILISRGDRRPESDLYAFSLRQSIPSFPLPLVPLDIEPVVDLQTLLNEVYDQAGFDMRIDYSQLCTLPLKEADATWANTLLQEKGLGIFRK</sequence>
<proteinExistence type="predicted"/>
<gene>
    <name evidence="2" type="ORF">DA73_0226715</name>
    <name evidence="1" type="ORF">DA73_0400010445</name>
</gene>
<dbReference type="Pfam" id="PF13267">
    <property type="entry name" value="DUF4058"/>
    <property type="match status" value="1"/>
</dbReference>
<dbReference type="OrthoDB" id="508025at2"/>
<dbReference type="EMBL" id="JHEG02000058">
    <property type="protein sequence ID" value="KIE08235.1"/>
    <property type="molecule type" value="Genomic_DNA"/>
</dbReference>
<reference evidence="2" key="1">
    <citation type="journal article" date="2015" name="Genome Announc.">
        <title>Draft Genome Sequence of Tolypothrix boutellei Strain VB521301.</title>
        <authorList>
            <person name="Chandrababunaidu M.M."/>
            <person name="Singh D."/>
            <person name="Sen D."/>
            <person name="Bhan S."/>
            <person name="Das S."/>
            <person name="Gupta A."/>
            <person name="Adhikary S.P."/>
            <person name="Tripathy S."/>
        </authorList>
    </citation>
    <scope>NUCLEOTIDE SEQUENCE</scope>
    <source>
        <strain evidence="2">VB521301</strain>
    </source>
</reference>
<dbReference type="AlphaFoldDB" id="A0A0C1R798"/>
<evidence type="ECO:0000313" key="1">
    <source>
        <dbReference type="EMBL" id="KAF3885842.1"/>
    </source>
</evidence>
<keyword evidence="3" id="KW-1185">Reference proteome</keyword>
<evidence type="ECO:0000313" key="2">
    <source>
        <dbReference type="EMBL" id="KIE08235.1"/>
    </source>
</evidence>
<name>A0A0C1R798_9CYAN</name>
<dbReference type="RefSeq" id="WP_038099012.1">
    <property type="nucleotide sequence ID" value="NZ_JHEG04000001.1"/>
</dbReference>
<dbReference type="InterPro" id="IPR025132">
    <property type="entry name" value="DUF4058"/>
</dbReference>
<protein>
    <submittedName>
        <fullName evidence="1">DUF4058 family protein</fullName>
    </submittedName>
</protein>
<organism evidence="2">
    <name type="scientific">Tolypothrix bouteillei VB521301</name>
    <dbReference type="NCBI Taxonomy" id="1479485"/>
    <lineage>
        <taxon>Bacteria</taxon>
        <taxon>Bacillati</taxon>
        <taxon>Cyanobacteriota</taxon>
        <taxon>Cyanophyceae</taxon>
        <taxon>Nostocales</taxon>
        <taxon>Tolypothrichaceae</taxon>
        <taxon>Tolypothrix</taxon>
    </lineage>
</organism>
<reference evidence="1" key="2">
    <citation type="submission" date="2019-11" db="EMBL/GenBank/DDBJ databases">
        <title>Improved Assembly of Tolypothrix boutellei genome.</title>
        <authorList>
            <person name="Sarangi A.N."/>
            <person name="Mukherjee M."/>
            <person name="Ghosh S."/>
            <person name="Singh D."/>
            <person name="Das A."/>
            <person name="Kant S."/>
            <person name="Prusty A."/>
            <person name="Tripathy S."/>
        </authorList>
    </citation>
    <scope>NUCLEOTIDE SEQUENCE</scope>
    <source>
        <strain evidence="1">VB521301</strain>
    </source>
</reference>
<accession>A0A0C1R798</accession>
<evidence type="ECO:0000313" key="3">
    <source>
        <dbReference type="Proteomes" id="UP000029738"/>
    </source>
</evidence>
<dbReference type="Proteomes" id="UP000029738">
    <property type="component" value="Unassembled WGS sequence"/>
</dbReference>
<dbReference type="EMBL" id="JHEG04000001">
    <property type="protein sequence ID" value="KAF3885842.1"/>
    <property type="molecule type" value="Genomic_DNA"/>
</dbReference>
<comment type="caution">
    <text evidence="2">The sequence shown here is derived from an EMBL/GenBank/DDBJ whole genome shotgun (WGS) entry which is preliminary data.</text>
</comment>